<accession>C7CEQ7</accession>
<organism evidence="1 2">
    <name type="scientific">Methylorubrum extorquens (strain DSM 6343 / CIP 106787 / DM4)</name>
    <name type="common">Methylobacterium extorquens</name>
    <dbReference type="NCBI Taxonomy" id="661410"/>
    <lineage>
        <taxon>Bacteria</taxon>
        <taxon>Pseudomonadati</taxon>
        <taxon>Pseudomonadota</taxon>
        <taxon>Alphaproteobacteria</taxon>
        <taxon>Hyphomicrobiales</taxon>
        <taxon>Methylobacteriaceae</taxon>
        <taxon>Methylorubrum</taxon>
    </lineage>
</organism>
<dbReference type="Proteomes" id="UP000008070">
    <property type="component" value="Chromosome"/>
</dbReference>
<evidence type="ECO:0000313" key="1">
    <source>
        <dbReference type="EMBL" id="CAX26009.1"/>
    </source>
</evidence>
<dbReference type="HOGENOM" id="CLU_2409846_0_0_5"/>
<gene>
    <name evidence="1" type="ORF">METD_I4379</name>
</gene>
<dbReference type="AlphaFoldDB" id="C7CEQ7"/>
<proteinExistence type="predicted"/>
<reference evidence="2" key="1">
    <citation type="journal article" date="2009" name="PLoS ONE">
        <title>Methylobacterium genome sequences: a reference blueprint to investigate microbial metabolism of C1 compounds from natural and industrial sources.</title>
        <authorList>
            <person name="Vuilleumier S."/>
            <person name="Chistoserdova L."/>
            <person name="Lee M.-C."/>
            <person name="Bringel F."/>
            <person name="Lajus A."/>
            <person name="Zhou Y."/>
            <person name="Gourion B."/>
            <person name="Barbe V."/>
            <person name="Chang J."/>
            <person name="Cruveiller S."/>
            <person name="Dossat C."/>
            <person name="Gillett W."/>
            <person name="Gruffaz C."/>
            <person name="Haugen E."/>
            <person name="Hourcade E."/>
            <person name="Levy R."/>
            <person name="Mangenot S."/>
            <person name="Muller E."/>
            <person name="Nadalig T."/>
            <person name="Pagni M."/>
            <person name="Penny C."/>
            <person name="Peyraud R."/>
            <person name="Robinson D.G."/>
            <person name="Roche D."/>
            <person name="Rouy Z."/>
            <person name="Saenampechek C."/>
            <person name="Salvignol G."/>
            <person name="Vallenet D."/>
            <person name="Wu Z."/>
            <person name="Marx C.J."/>
            <person name="Vorholt J.A."/>
            <person name="Olson M.V."/>
            <person name="Kaul R."/>
            <person name="Weissenbach J."/>
            <person name="Medigue C."/>
            <person name="Lidstrom M.E."/>
        </authorList>
    </citation>
    <scope>NUCLEOTIDE SEQUENCE [LARGE SCALE GENOMIC DNA]</scope>
    <source>
        <strain evidence="2">DSM 6343 / CIP 106787 / DM4</strain>
    </source>
</reference>
<name>C7CEQ7_METED</name>
<evidence type="ECO:0008006" key="3">
    <source>
        <dbReference type="Google" id="ProtNLM"/>
    </source>
</evidence>
<dbReference type="KEGG" id="mdi:METDI4379"/>
<protein>
    <recommendedName>
        <fullName evidence="3">KOW domain-containing protein</fullName>
    </recommendedName>
</protein>
<dbReference type="EMBL" id="FP103042">
    <property type="protein sequence ID" value="CAX26009.1"/>
    <property type="molecule type" value="Genomic_DNA"/>
</dbReference>
<evidence type="ECO:0000313" key="2">
    <source>
        <dbReference type="Proteomes" id="UP000008070"/>
    </source>
</evidence>
<sequence length="92" mass="9614">MPLPLPEAPCSMLSDALARQSSAHVRPGRTNLTPLAGMQVGEEVRASSGLFSGFIGKFVGTAEGGAVGVISLEVMGSPFDYRLPIEDIQRVA</sequence>